<comment type="caution">
    <text evidence="1">The sequence shown here is derived from an EMBL/GenBank/DDBJ whole genome shotgun (WGS) entry which is preliminary data.</text>
</comment>
<protein>
    <submittedName>
        <fullName evidence="1">Uncharacterized protein</fullName>
    </submittedName>
</protein>
<accession>A0A834AL90</accession>
<dbReference type="AlphaFoldDB" id="A0A834AL90"/>
<name>A0A834AL90_9CHIR</name>
<proteinExistence type="predicted"/>
<reference evidence="1 2" key="1">
    <citation type="journal article" date="2020" name="Nature">
        <title>Six reference-quality genomes reveal evolution of bat adaptations.</title>
        <authorList>
            <person name="Jebb D."/>
            <person name="Huang Z."/>
            <person name="Pippel M."/>
            <person name="Hughes G.M."/>
            <person name="Lavrichenko K."/>
            <person name="Devanna P."/>
            <person name="Winkler S."/>
            <person name="Jermiin L.S."/>
            <person name="Skirmuntt E.C."/>
            <person name="Katzourakis A."/>
            <person name="Burkitt-Gray L."/>
            <person name="Ray D.A."/>
            <person name="Sullivan K.A.M."/>
            <person name="Roscito J.G."/>
            <person name="Kirilenko B.M."/>
            <person name="Davalos L.M."/>
            <person name="Corthals A.P."/>
            <person name="Power M.L."/>
            <person name="Jones G."/>
            <person name="Ransome R.D."/>
            <person name="Dechmann D.K.N."/>
            <person name="Locatelli A.G."/>
            <person name="Puechmaille S.J."/>
            <person name="Fedrigo O."/>
            <person name="Jarvis E.D."/>
            <person name="Hiller M."/>
            <person name="Vernes S.C."/>
            <person name="Myers E.W."/>
            <person name="Teeling E.C."/>
        </authorList>
    </citation>
    <scope>NUCLEOTIDE SEQUENCE [LARGE SCALE GENOMIC DNA]</scope>
    <source>
        <strain evidence="1">Bat1K_MPI-CBG_1</strain>
    </source>
</reference>
<dbReference type="EMBL" id="JABVXQ010000004">
    <property type="protein sequence ID" value="KAF6114495.1"/>
    <property type="molecule type" value="Genomic_DNA"/>
</dbReference>
<evidence type="ECO:0000313" key="2">
    <source>
        <dbReference type="Proteomes" id="UP000664940"/>
    </source>
</evidence>
<evidence type="ECO:0000313" key="1">
    <source>
        <dbReference type="EMBL" id="KAF6114495.1"/>
    </source>
</evidence>
<sequence length="142" mass="15552">MLCTVSYCRVALIASDMSMGGVCPQADKLIELAGTTLEDQLCMGPTHWSRTYFSGVLMPTESSPLSVSFVEVIGWHFNMVLRCPLGPLRRFRPRSAGTCVLPRAYQHELQSNLQMAATCARLRGAQERPSCKIRLAATSATA</sequence>
<dbReference type="Proteomes" id="UP000664940">
    <property type="component" value="Unassembled WGS sequence"/>
</dbReference>
<gene>
    <name evidence="1" type="ORF">HJG60_010487</name>
</gene>
<organism evidence="1 2">
    <name type="scientific">Phyllostomus discolor</name>
    <name type="common">pale spear-nosed bat</name>
    <dbReference type="NCBI Taxonomy" id="89673"/>
    <lineage>
        <taxon>Eukaryota</taxon>
        <taxon>Metazoa</taxon>
        <taxon>Chordata</taxon>
        <taxon>Craniata</taxon>
        <taxon>Vertebrata</taxon>
        <taxon>Euteleostomi</taxon>
        <taxon>Mammalia</taxon>
        <taxon>Eutheria</taxon>
        <taxon>Laurasiatheria</taxon>
        <taxon>Chiroptera</taxon>
        <taxon>Yangochiroptera</taxon>
        <taxon>Phyllostomidae</taxon>
        <taxon>Phyllostominae</taxon>
        <taxon>Phyllostomus</taxon>
    </lineage>
</organism>